<accession>A0A7S8CBB6</accession>
<dbReference type="InterPro" id="IPR019658">
    <property type="entry name" value="DUF2515"/>
</dbReference>
<organism evidence="1 2">
    <name type="scientific">Mangrovibacillus cuniculi</name>
    <dbReference type="NCBI Taxonomy" id="2593652"/>
    <lineage>
        <taxon>Bacteria</taxon>
        <taxon>Bacillati</taxon>
        <taxon>Bacillota</taxon>
        <taxon>Bacilli</taxon>
        <taxon>Bacillales</taxon>
        <taxon>Bacillaceae</taxon>
        <taxon>Mangrovibacillus</taxon>
    </lineage>
</organism>
<reference evidence="1 2" key="1">
    <citation type="submission" date="2019-07" db="EMBL/GenBank/DDBJ databases">
        <title>Genome sequence of 2 isolates from Red Sea Mangroves.</title>
        <authorList>
            <person name="Sefrji F."/>
            <person name="Michoud G."/>
            <person name="Merlino G."/>
            <person name="Daffonchio D."/>
        </authorList>
    </citation>
    <scope>NUCLEOTIDE SEQUENCE [LARGE SCALE GENOMIC DNA]</scope>
    <source>
        <strain evidence="1 2">R1DC41</strain>
    </source>
</reference>
<proteinExistence type="predicted"/>
<dbReference type="KEGG" id="mcui:G8O30_06660"/>
<name>A0A7S8CBB6_9BACI</name>
<gene>
    <name evidence="1" type="ORF">G8O30_06660</name>
</gene>
<dbReference type="Pfam" id="PF10720">
    <property type="entry name" value="DUF2515"/>
    <property type="match status" value="1"/>
</dbReference>
<dbReference type="AlphaFoldDB" id="A0A7S8CBB6"/>
<dbReference type="EMBL" id="CP049742">
    <property type="protein sequence ID" value="QPC46663.1"/>
    <property type="molecule type" value="Genomic_DNA"/>
</dbReference>
<evidence type="ECO:0000313" key="2">
    <source>
        <dbReference type="Proteomes" id="UP000593626"/>
    </source>
</evidence>
<evidence type="ECO:0000313" key="1">
    <source>
        <dbReference type="EMBL" id="QPC46663.1"/>
    </source>
</evidence>
<dbReference type="Proteomes" id="UP000593626">
    <property type="component" value="Chromosome"/>
</dbReference>
<sequence length="328" mass="39579">MTLIQSLNQLVILENDLDIEQKVWEITQQYNVDNISRTEAYGQFYSLCKDIKWAFLASMVSRNAGWNITDLYNPAFSSWLTVDNRESLCKTYERANWLIFRDAFPQLLLYYYWTVTKRLKLHLLPLFYVSSFMVRQWELYINNSNSDLLTYSLITNEQNVIEDTVVQHPFYKKKVFGTVMYTLQEWNHFTFVLFPTLTGQLYGANVKGFRSISNRIMFGKQLYSILFHRDLYNYFWEFHLKVPPTGTRLDYLFFCPWKETYTLPLRCYVPIMGHHVKEESNWSNFRTPQKGWSQRPPKMPTISMTNLYRKKRQEIEMLASIHEWWKRY</sequence>
<dbReference type="RefSeq" id="WP_239674194.1">
    <property type="nucleotide sequence ID" value="NZ_CP049742.1"/>
</dbReference>
<protein>
    <submittedName>
        <fullName evidence="1">DUF2515 family protein</fullName>
    </submittedName>
</protein>
<keyword evidence="2" id="KW-1185">Reference proteome</keyword>